<proteinExistence type="predicted"/>
<dbReference type="AlphaFoldDB" id="A0A517LCW1"/>
<dbReference type="PANTHER" id="PTHR24148:SF73">
    <property type="entry name" value="HET DOMAIN PROTEIN (AFU_ORTHOLOGUE AFUA_8G01020)"/>
    <property type="match status" value="1"/>
</dbReference>
<protein>
    <recommendedName>
        <fullName evidence="1">Heterokaryon incompatibility domain-containing protein</fullName>
    </recommendedName>
</protein>
<name>A0A517LCW1_9PEZI</name>
<reference evidence="2 3" key="1">
    <citation type="submission" date="2019-07" db="EMBL/GenBank/DDBJ databases">
        <title>Finished genome of Venturia effusa.</title>
        <authorList>
            <person name="Young C.A."/>
            <person name="Cox M.P."/>
            <person name="Ganley A.R.D."/>
            <person name="David W.J."/>
        </authorList>
    </citation>
    <scope>NUCLEOTIDE SEQUENCE [LARGE SCALE GENOMIC DNA]</scope>
    <source>
        <strain evidence="3">albino</strain>
    </source>
</reference>
<organism evidence="2 3">
    <name type="scientific">Venturia effusa</name>
    <dbReference type="NCBI Taxonomy" id="50376"/>
    <lineage>
        <taxon>Eukaryota</taxon>
        <taxon>Fungi</taxon>
        <taxon>Dikarya</taxon>
        <taxon>Ascomycota</taxon>
        <taxon>Pezizomycotina</taxon>
        <taxon>Dothideomycetes</taxon>
        <taxon>Pleosporomycetidae</taxon>
        <taxon>Venturiales</taxon>
        <taxon>Venturiaceae</taxon>
        <taxon>Venturia</taxon>
    </lineage>
</organism>
<dbReference type="EMBL" id="CP042193">
    <property type="protein sequence ID" value="QDS73470.1"/>
    <property type="molecule type" value="Genomic_DNA"/>
</dbReference>
<dbReference type="OrthoDB" id="5386682at2759"/>
<sequence>MNEADFGPGEQGKPEVCNTQDGFTYQSLDRARHQIRLLKICTGEPKVIACELHHFDSAKAPPYRAISYTWGTPEFSVAIALNGLSFHVRQNLWNFLHVAEYKYPNRWMWIDAICIDQDNMTERNWQVQMMQGIFGRAQEVLSWTGVAGGGRISSGLLAMIDTGFYSTYTVEHDVDKGGLLSNDRNDADFRIQGKKTRHFIEFVEDNYWAIQDFFSRAYWRRIWIIQEVRFAQKHSVMSGRTTITASKLNQFITSIKNRASWKGWERVLSYQYAWDVLNPPTDVSEFSLSNIVRTYQKSLCTDLRDRVYGIMSLVNQNVRMDIDYGISAFELYFLTLGRIAQTEWIHQTDDTRKCTEELRTALGLNNQDIDTSFVRLFVEHCIRLRPRLLTLEKWLGYLERKAKKGVRGKTSQRSIVREGFHTIENELMAPVFGSESVDQARAQERVIQRFRRQRAIEKALHSVRLTDDRPDN</sequence>
<dbReference type="InterPro" id="IPR010730">
    <property type="entry name" value="HET"/>
</dbReference>
<evidence type="ECO:0000313" key="3">
    <source>
        <dbReference type="Proteomes" id="UP000316270"/>
    </source>
</evidence>
<accession>A0A517LCW1</accession>
<dbReference type="Pfam" id="PF06985">
    <property type="entry name" value="HET"/>
    <property type="match status" value="1"/>
</dbReference>
<evidence type="ECO:0000259" key="1">
    <source>
        <dbReference type="Pfam" id="PF06985"/>
    </source>
</evidence>
<dbReference type="PANTHER" id="PTHR24148">
    <property type="entry name" value="ANKYRIN REPEAT DOMAIN-CONTAINING PROTEIN 39 HOMOLOG-RELATED"/>
    <property type="match status" value="1"/>
</dbReference>
<dbReference type="InterPro" id="IPR052895">
    <property type="entry name" value="HetReg/Transcr_Mod"/>
</dbReference>
<dbReference type="STRING" id="50376.A0A517LCW1"/>
<evidence type="ECO:0000313" key="2">
    <source>
        <dbReference type="EMBL" id="QDS73470.1"/>
    </source>
</evidence>
<dbReference type="Proteomes" id="UP000316270">
    <property type="component" value="Chromosome 9"/>
</dbReference>
<gene>
    <name evidence="2" type="ORF">FKW77_008990</name>
</gene>
<feature type="domain" description="Heterokaryon incompatibility" evidence="1">
    <location>
        <begin position="63"/>
        <end position="227"/>
    </location>
</feature>
<keyword evidence="3" id="KW-1185">Reference proteome</keyword>